<sequence length="102" mass="11068">MVQLLRYHLVELVLLLLVTSMAAPIPVAMDLLSSVRTTHLDLSLEPQEEGGGDEQSDKRQTAPTPGRLVRAASGKEAYLRSLTTRMMYTGSEARAGWGTTGP</sequence>
<dbReference type="AlphaFoldDB" id="A0AA38LUM6"/>
<feature type="signal peptide" evidence="2">
    <location>
        <begin position="1"/>
        <end position="22"/>
    </location>
</feature>
<organism evidence="3 4">
    <name type="scientific">Dioszegia hungarica</name>
    <dbReference type="NCBI Taxonomy" id="4972"/>
    <lineage>
        <taxon>Eukaryota</taxon>
        <taxon>Fungi</taxon>
        <taxon>Dikarya</taxon>
        <taxon>Basidiomycota</taxon>
        <taxon>Agaricomycotina</taxon>
        <taxon>Tremellomycetes</taxon>
        <taxon>Tremellales</taxon>
        <taxon>Bulleribasidiaceae</taxon>
        <taxon>Dioszegia</taxon>
    </lineage>
</organism>
<dbReference type="Proteomes" id="UP001164286">
    <property type="component" value="Unassembled WGS sequence"/>
</dbReference>
<evidence type="ECO:0000313" key="3">
    <source>
        <dbReference type="EMBL" id="KAI9634051.1"/>
    </source>
</evidence>
<keyword evidence="2" id="KW-0732">Signal</keyword>
<feature type="chain" id="PRO_5041253171" evidence="2">
    <location>
        <begin position="23"/>
        <end position="102"/>
    </location>
</feature>
<comment type="caution">
    <text evidence="3">The sequence shown here is derived from an EMBL/GenBank/DDBJ whole genome shotgun (WGS) entry which is preliminary data.</text>
</comment>
<proteinExistence type="predicted"/>
<dbReference type="GeneID" id="77726846"/>
<dbReference type="EMBL" id="JAKWFO010000008">
    <property type="protein sequence ID" value="KAI9634051.1"/>
    <property type="molecule type" value="Genomic_DNA"/>
</dbReference>
<protein>
    <submittedName>
        <fullName evidence="3">Uncharacterized protein</fullName>
    </submittedName>
</protein>
<name>A0AA38LUM6_9TREE</name>
<reference evidence="3" key="1">
    <citation type="journal article" date="2022" name="G3 (Bethesda)">
        <title>High quality genome of the basidiomycete yeast Dioszegia hungarica PDD-24b-2 isolated from cloud water.</title>
        <authorList>
            <person name="Jarrige D."/>
            <person name="Haridas S."/>
            <person name="Bleykasten-Grosshans C."/>
            <person name="Joly M."/>
            <person name="Nadalig T."/>
            <person name="Sancelme M."/>
            <person name="Vuilleumier S."/>
            <person name="Grigoriev I.V."/>
            <person name="Amato P."/>
            <person name="Bringel F."/>
        </authorList>
    </citation>
    <scope>NUCLEOTIDE SEQUENCE</scope>
    <source>
        <strain evidence="3">PDD-24b-2</strain>
    </source>
</reference>
<gene>
    <name evidence="3" type="ORF">MKK02DRAFT_28764</name>
</gene>
<keyword evidence="4" id="KW-1185">Reference proteome</keyword>
<evidence type="ECO:0000256" key="2">
    <source>
        <dbReference type="SAM" id="SignalP"/>
    </source>
</evidence>
<feature type="region of interest" description="Disordered" evidence="1">
    <location>
        <begin position="42"/>
        <end position="70"/>
    </location>
</feature>
<accession>A0AA38LUM6</accession>
<evidence type="ECO:0000313" key="4">
    <source>
        <dbReference type="Proteomes" id="UP001164286"/>
    </source>
</evidence>
<dbReference type="RefSeq" id="XP_052943828.1">
    <property type="nucleotide sequence ID" value="XM_053087641.1"/>
</dbReference>
<evidence type="ECO:0000256" key="1">
    <source>
        <dbReference type="SAM" id="MobiDB-lite"/>
    </source>
</evidence>